<name>A0A9R1UHG3_LACSA</name>
<organism evidence="1 2">
    <name type="scientific">Lactuca sativa</name>
    <name type="common">Garden lettuce</name>
    <dbReference type="NCBI Taxonomy" id="4236"/>
    <lineage>
        <taxon>Eukaryota</taxon>
        <taxon>Viridiplantae</taxon>
        <taxon>Streptophyta</taxon>
        <taxon>Embryophyta</taxon>
        <taxon>Tracheophyta</taxon>
        <taxon>Spermatophyta</taxon>
        <taxon>Magnoliopsida</taxon>
        <taxon>eudicotyledons</taxon>
        <taxon>Gunneridae</taxon>
        <taxon>Pentapetalae</taxon>
        <taxon>asterids</taxon>
        <taxon>campanulids</taxon>
        <taxon>Asterales</taxon>
        <taxon>Asteraceae</taxon>
        <taxon>Cichorioideae</taxon>
        <taxon>Cichorieae</taxon>
        <taxon>Lactucinae</taxon>
        <taxon>Lactuca</taxon>
    </lineage>
</organism>
<reference evidence="1 2" key="1">
    <citation type="journal article" date="2017" name="Nat. Commun.">
        <title>Genome assembly with in vitro proximity ligation data and whole-genome triplication in lettuce.</title>
        <authorList>
            <person name="Reyes-Chin-Wo S."/>
            <person name="Wang Z."/>
            <person name="Yang X."/>
            <person name="Kozik A."/>
            <person name="Arikit S."/>
            <person name="Song C."/>
            <person name="Xia L."/>
            <person name="Froenicke L."/>
            <person name="Lavelle D.O."/>
            <person name="Truco M.J."/>
            <person name="Xia R."/>
            <person name="Zhu S."/>
            <person name="Xu C."/>
            <person name="Xu H."/>
            <person name="Xu X."/>
            <person name="Cox K."/>
            <person name="Korf I."/>
            <person name="Meyers B.C."/>
            <person name="Michelmore R.W."/>
        </authorList>
    </citation>
    <scope>NUCLEOTIDE SEQUENCE [LARGE SCALE GENOMIC DNA]</scope>
    <source>
        <strain evidence="2">cv. Salinas</strain>
        <tissue evidence="1">Seedlings</tissue>
    </source>
</reference>
<proteinExistence type="predicted"/>
<dbReference type="Proteomes" id="UP000235145">
    <property type="component" value="Unassembled WGS sequence"/>
</dbReference>
<dbReference type="EMBL" id="NBSK02000009">
    <property type="protein sequence ID" value="KAJ0187432.1"/>
    <property type="molecule type" value="Genomic_DNA"/>
</dbReference>
<evidence type="ECO:0000313" key="2">
    <source>
        <dbReference type="Proteomes" id="UP000235145"/>
    </source>
</evidence>
<evidence type="ECO:0000313" key="1">
    <source>
        <dbReference type="EMBL" id="KAJ0187432.1"/>
    </source>
</evidence>
<keyword evidence="2" id="KW-1185">Reference proteome</keyword>
<dbReference type="AlphaFoldDB" id="A0A9R1UHG3"/>
<protein>
    <submittedName>
        <fullName evidence="1">Uncharacterized protein</fullName>
    </submittedName>
</protein>
<sequence>MLDNGLEAHPCYWLTTWREMLVGLRRKGKDNLMKGVAKLKICQEMTCSNEKTRGVTLGVARVKVDQVRVNGKGEMPRKGQCERQWEGTNGVSVVV</sequence>
<gene>
    <name evidence="1" type="ORF">LSAT_V11C900490430</name>
</gene>
<comment type="caution">
    <text evidence="1">The sequence shown here is derived from an EMBL/GenBank/DDBJ whole genome shotgun (WGS) entry which is preliminary data.</text>
</comment>
<accession>A0A9R1UHG3</accession>